<name>A0ABR1FXH2_AURAN</name>
<evidence type="ECO:0000313" key="2">
    <source>
        <dbReference type="EMBL" id="KAK7240947.1"/>
    </source>
</evidence>
<protein>
    <submittedName>
        <fullName evidence="2">Uncharacterized protein</fullName>
    </submittedName>
</protein>
<proteinExistence type="predicted"/>
<gene>
    <name evidence="2" type="ORF">SO694_00055256</name>
</gene>
<dbReference type="EMBL" id="JBBJCI010000208">
    <property type="protein sequence ID" value="KAK7240947.1"/>
    <property type="molecule type" value="Genomic_DNA"/>
</dbReference>
<keyword evidence="3" id="KW-1185">Reference proteome</keyword>
<reference evidence="2 3" key="1">
    <citation type="submission" date="2024-03" db="EMBL/GenBank/DDBJ databases">
        <title>Aureococcus anophagefferens CCMP1851 and Kratosvirus quantuckense: Draft genome of a second virus-susceptible host strain in the model system.</title>
        <authorList>
            <person name="Chase E."/>
            <person name="Truchon A.R."/>
            <person name="Schepens W."/>
            <person name="Wilhelm S.W."/>
        </authorList>
    </citation>
    <scope>NUCLEOTIDE SEQUENCE [LARGE SCALE GENOMIC DNA]</scope>
    <source>
        <strain evidence="2 3">CCMP1851</strain>
    </source>
</reference>
<dbReference type="SUPFAM" id="SSF50978">
    <property type="entry name" value="WD40 repeat-like"/>
    <property type="match status" value="1"/>
</dbReference>
<feature type="region of interest" description="Disordered" evidence="1">
    <location>
        <begin position="379"/>
        <end position="399"/>
    </location>
</feature>
<evidence type="ECO:0000256" key="1">
    <source>
        <dbReference type="SAM" id="MobiDB-lite"/>
    </source>
</evidence>
<feature type="compositionally biased region" description="Basic residues" evidence="1">
    <location>
        <begin position="379"/>
        <end position="391"/>
    </location>
</feature>
<organism evidence="2 3">
    <name type="scientific">Aureococcus anophagefferens</name>
    <name type="common">Harmful bloom alga</name>
    <dbReference type="NCBI Taxonomy" id="44056"/>
    <lineage>
        <taxon>Eukaryota</taxon>
        <taxon>Sar</taxon>
        <taxon>Stramenopiles</taxon>
        <taxon>Ochrophyta</taxon>
        <taxon>Pelagophyceae</taxon>
        <taxon>Pelagomonadales</taxon>
        <taxon>Pelagomonadaceae</taxon>
        <taxon>Aureococcus</taxon>
    </lineage>
</organism>
<comment type="caution">
    <text evidence="2">The sequence shown here is derived from an EMBL/GenBank/DDBJ whole genome shotgun (WGS) entry which is preliminary data.</text>
</comment>
<dbReference type="Proteomes" id="UP001363151">
    <property type="component" value="Unassembled WGS sequence"/>
</dbReference>
<evidence type="ECO:0000313" key="3">
    <source>
        <dbReference type="Proteomes" id="UP001363151"/>
    </source>
</evidence>
<dbReference type="InterPro" id="IPR036322">
    <property type="entry name" value="WD40_repeat_dom_sf"/>
</dbReference>
<accession>A0ABR1FXH2</accession>
<sequence>MRASMEVYARGAARIEAEPGFCHVRALPDRRDPALAQRAFALADFDGHAVATPDWFDGAVDPGVKGPDRAREKVANEYGGDASLLKDLARCTVHFADCGRLAKNKFASPTPMGYRLRYRDLSCVVELDLGDATPYLCEIQLHHDGMLAAKKAAHVHYEVVRSALPRICADAARGAARADAGALEGFVVGRLNTLRELAGQFAARAGARVADHVNRRKAAHPARIRLSTPEAIADVDWDYCGSCVAVALKDKIRVYRAATRAPLLAFDYPCELDAAVAHVAWAPDDRALAVHDGKTLVVLSRAGRLLRGALFEVVACEVVAGDAGDADMPGCVAWTSATTVVVPVVTRPASGAPAVVLARATRRARRADDRGLARYGFAPRHRPGVKRRPKGGKFNGGHSGNHVVALGDGRCVVGAGSENFRGYSTTGRRRRLRRASGDKLAHTESPEYVHQWWNYSCVCVSDDGEKMCSVDEKTVRLWKSLGEGRPGDEWQAALAEPLAGDVAHGETIRRCAFEPNKWGTYTRLITAGEHELFFWAAKDLETYETR</sequence>